<dbReference type="PANTHER" id="PTHR23537">
    <property type="match status" value="1"/>
</dbReference>
<feature type="transmembrane region" description="Helical" evidence="4">
    <location>
        <begin position="395"/>
        <end position="417"/>
    </location>
</feature>
<dbReference type="AlphaFoldDB" id="A0A2U2MYM9"/>
<keyword evidence="1 4" id="KW-0812">Transmembrane</keyword>
<evidence type="ECO:0000256" key="2">
    <source>
        <dbReference type="ARBA" id="ARBA00022989"/>
    </source>
</evidence>
<comment type="caution">
    <text evidence="6">The sequence shown here is derived from an EMBL/GenBank/DDBJ whole genome shotgun (WGS) entry which is preliminary data.</text>
</comment>
<evidence type="ECO:0000256" key="4">
    <source>
        <dbReference type="SAM" id="Phobius"/>
    </source>
</evidence>
<accession>A0A2U2MYM9</accession>
<evidence type="ECO:0000313" key="6">
    <source>
        <dbReference type="EMBL" id="PWG61829.1"/>
    </source>
</evidence>
<feature type="transmembrane region" description="Helical" evidence="4">
    <location>
        <begin position="423"/>
        <end position="444"/>
    </location>
</feature>
<dbReference type="PROSITE" id="PS50850">
    <property type="entry name" value="MFS"/>
    <property type="match status" value="1"/>
</dbReference>
<feature type="transmembrane region" description="Helical" evidence="4">
    <location>
        <begin position="228"/>
        <end position="247"/>
    </location>
</feature>
<evidence type="ECO:0000259" key="5">
    <source>
        <dbReference type="PROSITE" id="PS50850"/>
    </source>
</evidence>
<dbReference type="InterPro" id="IPR010645">
    <property type="entry name" value="MFS_4"/>
</dbReference>
<name>A0A2U2MYM9_9GAMM</name>
<protein>
    <submittedName>
        <fullName evidence="6">MFS transporter</fullName>
    </submittedName>
</protein>
<proteinExistence type="predicted"/>
<dbReference type="EMBL" id="QFFI01000026">
    <property type="protein sequence ID" value="PWG61829.1"/>
    <property type="molecule type" value="Genomic_DNA"/>
</dbReference>
<evidence type="ECO:0000256" key="3">
    <source>
        <dbReference type="ARBA" id="ARBA00023136"/>
    </source>
</evidence>
<keyword evidence="3 4" id="KW-0472">Membrane</keyword>
<evidence type="ECO:0000256" key="1">
    <source>
        <dbReference type="ARBA" id="ARBA00022692"/>
    </source>
</evidence>
<feature type="transmembrane region" description="Helical" evidence="4">
    <location>
        <begin position="196"/>
        <end position="216"/>
    </location>
</feature>
<feature type="transmembrane region" description="Helical" evidence="4">
    <location>
        <begin position="131"/>
        <end position="151"/>
    </location>
</feature>
<gene>
    <name evidence="6" type="ORF">DEM34_14570</name>
</gene>
<sequence length="473" mass="49140">MRMTNPRARRSPSLGVLSRPVLSRSSPPVLPVAWFSLVVPIPRCGLRDRDGRHVGKLMPERDESLYLCLLLALSPAVCLGIGRFAYALVLPEMRADLAWSYGQAGWINSVNAAGYLAGALLAPLVGRRYGLSRVVVLATLITALSTLALGLTRSFEWLSFWRFAAGLFGAFGFVLGGALAAELAGSAHRNESLRLGFFYGGAGLGIAISGALAPVITATGGGESWPLVWVGLGIAALLMAGAMTPVLKHQPTTSAGGSQATHAARRMSISAAMPLLLAYGAFGAGYIGYMTFMIAWMRTTGAAAPMVTLFWLSIGCAVLASPWLWARLLRNAAGGRAFALLIATCTVGGVLPLLSARPSAFVLSGLIFGCAFFSVVASTTAFIRRNVHRTEWSRAIGTFTVVFGLGQVVGPTLTGAVSDASGSLTAGLGLTCVLLFAGFLLSVFQGDLIEGKADLARAPANSAGNGSAAGRSS</sequence>
<reference evidence="6 7" key="1">
    <citation type="submission" date="2018-05" db="EMBL/GenBank/DDBJ databases">
        <title>Spiribacter halobius sp. nov., a moderately halophilic bacterium isolated from marine solar saltern.</title>
        <authorList>
            <person name="Zheng W.-S."/>
            <person name="Lu D.-C."/>
            <person name="Du Z.-J."/>
        </authorList>
    </citation>
    <scope>NUCLEOTIDE SEQUENCE [LARGE SCALE GENOMIC DNA]</scope>
    <source>
        <strain evidence="6 7">E85</strain>
    </source>
</reference>
<feature type="transmembrane region" description="Helical" evidence="4">
    <location>
        <begin position="302"/>
        <end position="325"/>
    </location>
</feature>
<dbReference type="GO" id="GO:0005886">
    <property type="term" value="C:plasma membrane"/>
    <property type="evidence" value="ECO:0007669"/>
    <property type="project" value="TreeGrafter"/>
</dbReference>
<dbReference type="GO" id="GO:0022857">
    <property type="term" value="F:transmembrane transporter activity"/>
    <property type="evidence" value="ECO:0007669"/>
    <property type="project" value="InterPro"/>
</dbReference>
<evidence type="ECO:0000313" key="7">
    <source>
        <dbReference type="Proteomes" id="UP000245474"/>
    </source>
</evidence>
<keyword evidence="2 4" id="KW-1133">Transmembrane helix</keyword>
<feature type="transmembrane region" description="Helical" evidence="4">
    <location>
        <begin position="360"/>
        <end position="383"/>
    </location>
</feature>
<feature type="transmembrane region" description="Helical" evidence="4">
    <location>
        <begin position="163"/>
        <end position="184"/>
    </location>
</feature>
<dbReference type="CDD" id="cd06180">
    <property type="entry name" value="MFS_YjiJ"/>
    <property type="match status" value="1"/>
</dbReference>
<dbReference type="Pfam" id="PF06779">
    <property type="entry name" value="MFS_4"/>
    <property type="match status" value="1"/>
</dbReference>
<dbReference type="SUPFAM" id="SSF103473">
    <property type="entry name" value="MFS general substrate transporter"/>
    <property type="match status" value="1"/>
</dbReference>
<dbReference type="Gene3D" id="1.20.1250.20">
    <property type="entry name" value="MFS general substrate transporter like domains"/>
    <property type="match status" value="1"/>
</dbReference>
<dbReference type="InterPro" id="IPR020846">
    <property type="entry name" value="MFS_dom"/>
</dbReference>
<dbReference type="PANTHER" id="PTHR23537:SF1">
    <property type="entry name" value="SUGAR TRANSPORTER"/>
    <property type="match status" value="1"/>
</dbReference>
<feature type="transmembrane region" description="Helical" evidence="4">
    <location>
        <begin position="65"/>
        <end position="86"/>
    </location>
</feature>
<dbReference type="InterPro" id="IPR036259">
    <property type="entry name" value="MFS_trans_sf"/>
</dbReference>
<keyword evidence="7" id="KW-1185">Reference proteome</keyword>
<organism evidence="6 7">
    <name type="scientific">Sediminicurvatus halobius</name>
    <dbReference type="NCBI Taxonomy" id="2182432"/>
    <lineage>
        <taxon>Bacteria</taxon>
        <taxon>Pseudomonadati</taxon>
        <taxon>Pseudomonadota</taxon>
        <taxon>Gammaproteobacteria</taxon>
        <taxon>Chromatiales</taxon>
        <taxon>Ectothiorhodospiraceae</taxon>
        <taxon>Sediminicurvatus</taxon>
    </lineage>
</organism>
<feature type="domain" description="Major facilitator superfamily (MFS) profile" evidence="5">
    <location>
        <begin position="68"/>
        <end position="450"/>
    </location>
</feature>
<dbReference type="Proteomes" id="UP000245474">
    <property type="component" value="Unassembled WGS sequence"/>
</dbReference>
<feature type="transmembrane region" description="Helical" evidence="4">
    <location>
        <begin position="275"/>
        <end position="296"/>
    </location>
</feature>
<feature type="transmembrane region" description="Helical" evidence="4">
    <location>
        <begin position="106"/>
        <end position="124"/>
    </location>
</feature>
<feature type="transmembrane region" description="Helical" evidence="4">
    <location>
        <begin position="337"/>
        <end position="354"/>
    </location>
</feature>